<evidence type="ECO:0000313" key="9">
    <source>
        <dbReference type="Proteomes" id="UP000414364"/>
    </source>
</evidence>
<evidence type="ECO:0000313" key="6">
    <source>
        <dbReference type="EMBL" id="MQS75296.1"/>
    </source>
</evidence>
<dbReference type="SUPFAM" id="SSF158911">
    <property type="entry name" value="NEAT domain-like"/>
    <property type="match status" value="2"/>
</dbReference>
<evidence type="ECO:0000256" key="2">
    <source>
        <dbReference type="ARBA" id="ARBA00022729"/>
    </source>
</evidence>
<dbReference type="PROSITE" id="PS50978">
    <property type="entry name" value="NEAT"/>
    <property type="match status" value="1"/>
</dbReference>
<dbReference type="EMBL" id="VDFO01000037">
    <property type="protein sequence ID" value="MQS98137.1"/>
    <property type="molecule type" value="Genomic_DNA"/>
</dbReference>
<evidence type="ECO:0000256" key="3">
    <source>
        <dbReference type="SAM" id="MobiDB-lite"/>
    </source>
</evidence>
<protein>
    <submittedName>
        <fullName evidence="7">LPXTG cell wall anchor domain-containing protein</fullName>
    </submittedName>
</protein>
<feature type="transmembrane region" description="Helical" evidence="4">
    <location>
        <begin position="431"/>
        <end position="451"/>
    </location>
</feature>
<dbReference type="InterPro" id="IPR037250">
    <property type="entry name" value="NEAT_dom_sf"/>
</dbReference>
<feature type="compositionally biased region" description="Acidic residues" evidence="3">
    <location>
        <begin position="207"/>
        <end position="223"/>
    </location>
</feature>
<evidence type="ECO:0000256" key="1">
    <source>
        <dbReference type="ARBA" id="ARBA00004196"/>
    </source>
</evidence>
<dbReference type="EMBL" id="VDFP01000003">
    <property type="protein sequence ID" value="MQS75296.1"/>
    <property type="molecule type" value="Genomic_DNA"/>
</dbReference>
<sequence>MKKFFISLLSVGIFLGIFGEVGTNVSGSPNLLEETVQAEANNDKKTINYEVDKENSNEKSEVDPYFTKSAEIYTCNDGTYRLVLTVEVSQLTDLEVSKIDNQTPEESESYNKDGKEYLDISFKTNSLSQLNDDVTAVVKTKLLSIDMNQQTVDFKFDTSTMDSQETTNPFTDSMDSITESEDKKTTDTETEPEENKPDTNNNQDVVNNDDTETNSNEENEDSDIIQTPQEKTDSASNNETADTKPATQPKTVLKELTYKVAKNNGDGSLIASFFTNTAKLIKNPDGTYSVETTIKYPKEFGSKAFQINYINKQKPINLSFTNDEDNNYLKFDFPLNSLDDLGNPIAGNISINVPAFNLHKTVDFDLVFDSLNQNDISNLMHQSGVNDTSNIAANLGGLNKIGQSKSDKSNSANKTTNSKILPETGDEVDHLLMLIGGTILALWIILLKGTYLKR</sequence>
<dbReference type="GO" id="GO:0030313">
    <property type="term" value="C:cell envelope"/>
    <property type="evidence" value="ECO:0007669"/>
    <property type="project" value="UniProtKB-SubCell"/>
</dbReference>
<dbReference type="Proteomes" id="UP000371423">
    <property type="component" value="Unassembled WGS sequence"/>
</dbReference>
<reference evidence="8 9" key="1">
    <citation type="journal article" date="2019" name="Syst. Appl. Microbiol.">
        <title>Polyphasic characterization of two novel Lactobacillus spp. isolated from blown salami packages: Description of Lactobacillus halodurans sp. nov. and Lactobacillus salsicarnum sp. nov.</title>
        <authorList>
            <person name="Schuster J.A."/>
            <person name="Klingl A."/>
            <person name="Vogel R.F."/>
            <person name="Ehrmann M.A."/>
        </authorList>
    </citation>
    <scope>NUCLEOTIDE SEQUENCE [LARGE SCALE GENOMIC DNA]</scope>
    <source>
        <strain evidence="7 8">TMW 1.1920</strain>
        <strain evidence="6 9">TMW 1.2172</strain>
    </source>
</reference>
<gene>
    <name evidence="7" type="ORF">FHL05_09610</name>
    <name evidence="6" type="ORF">FHL06_02655</name>
</gene>
<feature type="compositionally biased region" description="Polar residues" evidence="3">
    <location>
        <begin position="224"/>
        <end position="249"/>
    </location>
</feature>
<keyword evidence="4" id="KW-0812">Transmembrane</keyword>
<keyword evidence="4" id="KW-1133">Transmembrane helix</keyword>
<dbReference type="InterPro" id="IPR006635">
    <property type="entry name" value="NEAT_dom"/>
</dbReference>
<dbReference type="Gene3D" id="2.60.40.1850">
    <property type="match status" value="2"/>
</dbReference>
<dbReference type="OrthoDB" id="2326738at2"/>
<evidence type="ECO:0000256" key="4">
    <source>
        <dbReference type="SAM" id="Phobius"/>
    </source>
</evidence>
<dbReference type="RefSeq" id="WP_153384706.1">
    <property type="nucleotide sequence ID" value="NZ_VDFO01000037.1"/>
</dbReference>
<feature type="region of interest" description="Disordered" evidence="3">
    <location>
        <begin position="160"/>
        <end position="249"/>
    </location>
</feature>
<keyword evidence="4" id="KW-0472">Membrane</keyword>
<evidence type="ECO:0000313" key="7">
    <source>
        <dbReference type="EMBL" id="MQS98137.1"/>
    </source>
</evidence>
<feature type="compositionally biased region" description="Basic and acidic residues" evidence="3">
    <location>
        <begin position="180"/>
        <end position="197"/>
    </location>
</feature>
<dbReference type="AlphaFoldDB" id="A0A5P0ZYU6"/>
<accession>A0A5P0ZYU6</accession>
<comment type="subcellular location">
    <subcellularLocation>
        <location evidence="1">Cell envelope</location>
    </subcellularLocation>
</comment>
<evidence type="ECO:0000259" key="5">
    <source>
        <dbReference type="PROSITE" id="PS50978"/>
    </source>
</evidence>
<proteinExistence type="predicted"/>
<feature type="domain" description="NEAT" evidence="5">
    <location>
        <begin position="40"/>
        <end position="172"/>
    </location>
</feature>
<keyword evidence="8" id="KW-1185">Reference proteome</keyword>
<dbReference type="Proteomes" id="UP000414364">
    <property type="component" value="Unassembled WGS sequence"/>
</dbReference>
<evidence type="ECO:0000313" key="8">
    <source>
        <dbReference type="Proteomes" id="UP000371423"/>
    </source>
</evidence>
<comment type="caution">
    <text evidence="7">The sequence shown here is derived from an EMBL/GenBank/DDBJ whole genome shotgun (WGS) entry which is preliminary data.</text>
</comment>
<organism evidence="7 8">
    <name type="scientific">Companilactobacillus halodurans</name>
    <dbReference type="NCBI Taxonomy" id="2584183"/>
    <lineage>
        <taxon>Bacteria</taxon>
        <taxon>Bacillati</taxon>
        <taxon>Bacillota</taxon>
        <taxon>Bacilli</taxon>
        <taxon>Lactobacillales</taxon>
        <taxon>Lactobacillaceae</taxon>
        <taxon>Companilactobacillus</taxon>
    </lineage>
</organism>
<name>A0A5P0ZYU6_9LACO</name>
<dbReference type="NCBIfam" id="TIGR01167">
    <property type="entry name" value="LPXTG_anchor"/>
    <property type="match status" value="1"/>
</dbReference>
<feature type="compositionally biased region" description="Polar residues" evidence="3">
    <location>
        <begin position="160"/>
        <end position="177"/>
    </location>
</feature>
<keyword evidence="2" id="KW-0732">Signal</keyword>